<accession>A0A1V2HB12</accession>
<organism evidence="1 2">
    <name type="scientific">Teichococcus deserti</name>
    <dbReference type="NCBI Taxonomy" id="1817963"/>
    <lineage>
        <taxon>Bacteria</taxon>
        <taxon>Pseudomonadati</taxon>
        <taxon>Pseudomonadota</taxon>
        <taxon>Alphaproteobacteria</taxon>
        <taxon>Acetobacterales</taxon>
        <taxon>Roseomonadaceae</taxon>
        <taxon>Roseomonas</taxon>
    </lineage>
</organism>
<dbReference type="EMBL" id="MLCO01000001">
    <property type="protein sequence ID" value="ONG59136.1"/>
    <property type="molecule type" value="Genomic_DNA"/>
</dbReference>
<sequence>MGALGGQIERAGDEVLILADHSLKDLQGLLADGAEERNEELNSVNTLRLLGRWTRMILWPISPRSRGVSTIL</sequence>
<protein>
    <submittedName>
        <fullName evidence="1">Uncharacterized protein</fullName>
    </submittedName>
</protein>
<comment type="caution">
    <text evidence="1">The sequence shown here is derived from an EMBL/GenBank/DDBJ whole genome shotgun (WGS) entry which is preliminary data.</text>
</comment>
<keyword evidence="2" id="KW-1185">Reference proteome</keyword>
<reference evidence="1 2" key="1">
    <citation type="submission" date="2016-10" db="EMBL/GenBank/DDBJ databases">
        <title>Draft Genome sequence of Roseomonas sp. strain M3.</title>
        <authorList>
            <person name="Subhash Y."/>
            <person name="Lee S."/>
        </authorList>
    </citation>
    <scope>NUCLEOTIDE SEQUENCE [LARGE SCALE GENOMIC DNA]</scope>
    <source>
        <strain evidence="1 2">M3</strain>
    </source>
</reference>
<gene>
    <name evidence="1" type="ORF">BKE38_00205</name>
</gene>
<dbReference type="AlphaFoldDB" id="A0A1V2HB12"/>
<evidence type="ECO:0000313" key="2">
    <source>
        <dbReference type="Proteomes" id="UP000188879"/>
    </source>
</evidence>
<evidence type="ECO:0000313" key="1">
    <source>
        <dbReference type="EMBL" id="ONG59136.1"/>
    </source>
</evidence>
<dbReference type="Proteomes" id="UP000188879">
    <property type="component" value="Unassembled WGS sequence"/>
</dbReference>
<name>A0A1V2HB12_9PROT</name>
<proteinExistence type="predicted"/>